<dbReference type="PANTHER" id="PTHR36847">
    <property type="entry name" value="AMIDOLIGASE ENZYME"/>
    <property type="match status" value="1"/>
</dbReference>
<protein>
    <submittedName>
        <fullName evidence="2">Uncharacterized protein</fullName>
    </submittedName>
</protein>
<name>A0ABR3P8G2_9PEZI</name>
<feature type="region of interest" description="Disordered" evidence="1">
    <location>
        <begin position="447"/>
        <end position="477"/>
    </location>
</feature>
<proteinExistence type="predicted"/>
<dbReference type="Proteomes" id="UP001562354">
    <property type="component" value="Unassembled WGS sequence"/>
</dbReference>
<organism evidence="2 3">
    <name type="scientific">Neodothiora populina</name>
    <dbReference type="NCBI Taxonomy" id="2781224"/>
    <lineage>
        <taxon>Eukaryota</taxon>
        <taxon>Fungi</taxon>
        <taxon>Dikarya</taxon>
        <taxon>Ascomycota</taxon>
        <taxon>Pezizomycotina</taxon>
        <taxon>Dothideomycetes</taxon>
        <taxon>Dothideomycetidae</taxon>
        <taxon>Dothideales</taxon>
        <taxon>Dothioraceae</taxon>
        <taxon>Neodothiora</taxon>
    </lineage>
</organism>
<dbReference type="PANTHER" id="PTHR36847:SF1">
    <property type="entry name" value="AMIDOLIGASE ENZYME"/>
    <property type="match status" value="1"/>
</dbReference>
<evidence type="ECO:0000256" key="1">
    <source>
        <dbReference type="SAM" id="MobiDB-lite"/>
    </source>
</evidence>
<sequence length="477" mass="54009">MDSQLSVGLEFEMKSAFTAAELIEANPELDRLEIIKDHVPVIGRRAARGQYSHKEYKSWGLHDPSEPAYPEGSQLQEIKRPDTICSFRQYHDEPLRLIQQILDKDGIKATVHADLTSKQMDYSVVPWSVQRDASLQGLTDEQKITAYPQTTKTIEEAKETDCYGVELVTWPLTSASLARESISQAAKALLTHSQHGFIVDDEAGLHAHVGQIDGEPLELRVLQNFAFLIVIFEDELSLLHSHKRRRGSDNTEIESNRVEFSAEGAPEVARLVPDVTDATKMISSMFYQNYMSIAEIKEKMYGEVDRARNPRDRFRQLTGGKQHAVNFSYCSRTEGGATVEFRQHDGTMDGETVEHWYRHCHALVTLAQRHAREQTTIMEALNITDWDSKNIDMEKLWDEMALPDNSRGFYRARIAAYKALDPCWAPFPPVFEAVGDLEGDEFVEEEEKDYDSEADSAYFTSSEAGFGDIGSTRSINT</sequence>
<dbReference type="EMBL" id="JBFMKM010000012">
    <property type="protein sequence ID" value="KAL1302458.1"/>
    <property type="molecule type" value="Genomic_DNA"/>
</dbReference>
<reference evidence="2 3" key="1">
    <citation type="submission" date="2024-07" db="EMBL/GenBank/DDBJ databases">
        <title>Draft sequence of the Neodothiora populina.</title>
        <authorList>
            <person name="Drown D.D."/>
            <person name="Schuette U.S."/>
            <person name="Buechlein A.B."/>
            <person name="Rusch D.R."/>
            <person name="Winton L.W."/>
            <person name="Adams G.A."/>
        </authorList>
    </citation>
    <scope>NUCLEOTIDE SEQUENCE [LARGE SCALE GENOMIC DNA]</scope>
    <source>
        <strain evidence="2 3">CPC 39397</strain>
    </source>
</reference>
<comment type="caution">
    <text evidence="2">The sequence shown here is derived from an EMBL/GenBank/DDBJ whole genome shotgun (WGS) entry which is preliminary data.</text>
</comment>
<dbReference type="RefSeq" id="XP_069198734.1">
    <property type="nucleotide sequence ID" value="XM_069342233.1"/>
</dbReference>
<dbReference type="Pfam" id="PF12224">
    <property type="entry name" value="Amidoligase_2"/>
    <property type="match status" value="1"/>
</dbReference>
<accession>A0ABR3P8G2</accession>
<evidence type="ECO:0000313" key="2">
    <source>
        <dbReference type="EMBL" id="KAL1302458.1"/>
    </source>
</evidence>
<gene>
    <name evidence="2" type="ORF">AAFC00_002850</name>
</gene>
<dbReference type="InterPro" id="IPR022025">
    <property type="entry name" value="Amidoligase_2"/>
</dbReference>
<keyword evidence="3" id="KW-1185">Reference proteome</keyword>
<dbReference type="GeneID" id="95976552"/>
<evidence type="ECO:0000313" key="3">
    <source>
        <dbReference type="Proteomes" id="UP001562354"/>
    </source>
</evidence>